<evidence type="ECO:0000313" key="3">
    <source>
        <dbReference type="Proteomes" id="UP000198727"/>
    </source>
</evidence>
<dbReference type="PROSITE" id="PS51257">
    <property type="entry name" value="PROKAR_LIPOPROTEIN"/>
    <property type="match status" value="1"/>
</dbReference>
<accession>A0A1I5LIA2</accession>
<dbReference type="InterPro" id="IPR034122">
    <property type="entry name" value="Retropepsin-like_bacterial"/>
</dbReference>
<keyword evidence="3" id="KW-1185">Reference proteome</keyword>
<dbReference type="SUPFAM" id="SSF50630">
    <property type="entry name" value="Acid proteases"/>
    <property type="match status" value="1"/>
</dbReference>
<dbReference type="AlphaFoldDB" id="A0A1I5LIA2"/>
<keyword evidence="2" id="KW-0378">Hydrolase</keyword>
<dbReference type="Gene3D" id="2.40.70.10">
    <property type="entry name" value="Acid Proteases"/>
    <property type="match status" value="1"/>
</dbReference>
<dbReference type="GO" id="GO:0006508">
    <property type="term" value="P:proteolysis"/>
    <property type="evidence" value="ECO:0007669"/>
    <property type="project" value="UniProtKB-KW"/>
</dbReference>
<feature type="chain" id="PRO_5011796725" evidence="1">
    <location>
        <begin position="25"/>
        <end position="172"/>
    </location>
</feature>
<dbReference type="RefSeq" id="WP_092527382.1">
    <property type="nucleotide sequence ID" value="NZ_FOWW01000001.1"/>
</dbReference>
<gene>
    <name evidence="2" type="ORF">SAMN05421810_101555</name>
</gene>
<dbReference type="OrthoDB" id="107347at2"/>
<dbReference type="GO" id="GO:0008233">
    <property type="term" value="F:peptidase activity"/>
    <property type="evidence" value="ECO:0007669"/>
    <property type="project" value="UniProtKB-KW"/>
</dbReference>
<dbReference type="CDD" id="cd05483">
    <property type="entry name" value="retropepsin_like_bacteria"/>
    <property type="match status" value="1"/>
</dbReference>
<evidence type="ECO:0000256" key="1">
    <source>
        <dbReference type="SAM" id="SignalP"/>
    </source>
</evidence>
<dbReference type="EMBL" id="FOWW01000001">
    <property type="protein sequence ID" value="SFO97038.1"/>
    <property type="molecule type" value="Genomic_DNA"/>
</dbReference>
<dbReference type="Proteomes" id="UP000198727">
    <property type="component" value="Unassembled WGS sequence"/>
</dbReference>
<organism evidence="2 3">
    <name type="scientific">Amycolatopsis arida</name>
    <dbReference type="NCBI Taxonomy" id="587909"/>
    <lineage>
        <taxon>Bacteria</taxon>
        <taxon>Bacillati</taxon>
        <taxon>Actinomycetota</taxon>
        <taxon>Actinomycetes</taxon>
        <taxon>Pseudonocardiales</taxon>
        <taxon>Pseudonocardiaceae</taxon>
        <taxon>Amycolatopsis</taxon>
    </lineage>
</organism>
<feature type="signal peptide" evidence="1">
    <location>
        <begin position="1"/>
        <end position="24"/>
    </location>
</feature>
<proteinExistence type="predicted"/>
<evidence type="ECO:0000313" key="2">
    <source>
        <dbReference type="EMBL" id="SFO97038.1"/>
    </source>
</evidence>
<keyword evidence="2" id="KW-0645">Protease</keyword>
<reference evidence="3" key="1">
    <citation type="submission" date="2016-10" db="EMBL/GenBank/DDBJ databases">
        <authorList>
            <person name="Varghese N."/>
            <person name="Submissions S."/>
        </authorList>
    </citation>
    <scope>NUCLEOTIDE SEQUENCE [LARGE SCALE GENOMIC DNA]</scope>
    <source>
        <strain evidence="3">CGMCC 4.5579</strain>
    </source>
</reference>
<dbReference type="Pfam" id="PF13650">
    <property type="entry name" value="Asp_protease_2"/>
    <property type="match status" value="1"/>
</dbReference>
<protein>
    <submittedName>
        <fullName evidence="2">Aspartyl protease</fullName>
    </submittedName>
</protein>
<name>A0A1I5LIA2_9PSEU</name>
<dbReference type="InterPro" id="IPR021109">
    <property type="entry name" value="Peptidase_aspartic_dom_sf"/>
</dbReference>
<keyword evidence="1" id="KW-0732">Signal</keyword>
<sequence length="172" mass="17927">MGATRRRRAGAVAAALAAALFAGCATEPREPMTTPDEDWRSVDLTVLDLGEQTLALVPVIIGDAGPHLFVLDTGASMTVLDEGLAGELGLPPTGRERPVSGVLGQQQATTVRVDRWRLGDIPLDAAEIATIDLPDTGSGTELRGLLGSDVLSRFGQIVVDYDADKLGLPAEG</sequence>